<name>A0A518GB42_9BACT</name>
<dbReference type="PANTHER" id="PTHR35004:SF7">
    <property type="entry name" value="INTEGRASE PROTEIN"/>
    <property type="match status" value="1"/>
</dbReference>
<reference evidence="1 2" key="1">
    <citation type="submission" date="2019-02" db="EMBL/GenBank/DDBJ databases">
        <title>Deep-cultivation of Planctomycetes and their phenomic and genomic characterization uncovers novel biology.</title>
        <authorList>
            <person name="Wiegand S."/>
            <person name="Jogler M."/>
            <person name="Boedeker C."/>
            <person name="Pinto D."/>
            <person name="Vollmers J."/>
            <person name="Rivas-Marin E."/>
            <person name="Kohn T."/>
            <person name="Peeters S.H."/>
            <person name="Heuer A."/>
            <person name="Rast P."/>
            <person name="Oberbeckmann S."/>
            <person name="Bunk B."/>
            <person name="Jeske O."/>
            <person name="Meyerdierks A."/>
            <person name="Storesund J.E."/>
            <person name="Kallscheuer N."/>
            <person name="Luecker S."/>
            <person name="Lage O.M."/>
            <person name="Pohl T."/>
            <person name="Merkel B.J."/>
            <person name="Hornburger P."/>
            <person name="Mueller R.-W."/>
            <person name="Bruemmer F."/>
            <person name="Labrenz M."/>
            <person name="Spormann A.M."/>
            <person name="Op den Camp H."/>
            <person name="Overmann J."/>
            <person name="Amann R."/>
            <person name="Jetten M.S.M."/>
            <person name="Mascher T."/>
            <person name="Medema M.H."/>
            <person name="Devos D.P."/>
            <person name="Kaster A.-K."/>
            <person name="Ovreas L."/>
            <person name="Rohde M."/>
            <person name="Galperin M.Y."/>
            <person name="Jogler C."/>
        </authorList>
    </citation>
    <scope>NUCLEOTIDE SEQUENCE [LARGE SCALE GENOMIC DNA]</scope>
    <source>
        <strain evidence="1 2">Q31a</strain>
    </source>
</reference>
<dbReference type="KEGG" id="ahel:Q31a_40870"/>
<proteinExistence type="predicted"/>
<organism evidence="1 2">
    <name type="scientific">Aureliella helgolandensis</name>
    <dbReference type="NCBI Taxonomy" id="2527968"/>
    <lineage>
        <taxon>Bacteria</taxon>
        <taxon>Pseudomonadati</taxon>
        <taxon>Planctomycetota</taxon>
        <taxon>Planctomycetia</taxon>
        <taxon>Pirellulales</taxon>
        <taxon>Pirellulaceae</taxon>
        <taxon>Aureliella</taxon>
    </lineage>
</organism>
<dbReference type="PANTHER" id="PTHR35004">
    <property type="entry name" value="TRANSPOSASE RV3428C-RELATED"/>
    <property type="match status" value="1"/>
</dbReference>
<protein>
    <submittedName>
        <fullName evidence="1">Uncharacterized protein</fullName>
    </submittedName>
</protein>
<evidence type="ECO:0000313" key="2">
    <source>
        <dbReference type="Proteomes" id="UP000318017"/>
    </source>
</evidence>
<keyword evidence="2" id="KW-1185">Reference proteome</keyword>
<evidence type="ECO:0000313" key="1">
    <source>
        <dbReference type="EMBL" id="QDV25760.1"/>
    </source>
</evidence>
<dbReference type="Proteomes" id="UP000318017">
    <property type="component" value="Chromosome"/>
</dbReference>
<sequence>MYFSQVQQPGELSASGFSVMSGLDVTIADQHNAHMVSQFVLTYSNWEAITVCYSESFESQREGLQNALHRLGGVPRRHRTNRLSAAVNNQCHRRKFTGRYQSLLDHYRVKIEIWYVPKCAENFPHHDDVRKAVTDVFKDLTASASNNPSSVDRNGVSIPRR</sequence>
<accession>A0A518GB42</accession>
<dbReference type="EMBL" id="CP036298">
    <property type="protein sequence ID" value="QDV25760.1"/>
    <property type="molecule type" value="Genomic_DNA"/>
</dbReference>
<gene>
    <name evidence="1" type="ORF">Q31a_40870</name>
</gene>
<dbReference type="AlphaFoldDB" id="A0A518GB42"/>